<name>A0ABX4BKD7_FLAFR</name>
<dbReference type="InterPro" id="IPR016181">
    <property type="entry name" value="Acyl_CoA_acyltransferase"/>
</dbReference>
<reference evidence="4 5" key="1">
    <citation type="submission" date="2016-11" db="EMBL/GenBank/DDBJ databases">
        <title>Whole genomes of Flavobacteriaceae.</title>
        <authorList>
            <person name="Stine C."/>
            <person name="Li C."/>
            <person name="Tadesse D."/>
        </authorList>
    </citation>
    <scope>NUCLEOTIDE SEQUENCE [LARGE SCALE GENOMIC DNA]</scope>
    <source>
        <strain evidence="4 5">DSM 15937</strain>
    </source>
</reference>
<dbReference type="PANTHER" id="PTHR43800">
    <property type="entry name" value="PEPTIDYL-LYSINE N-ACETYLTRANSFERASE YJAB"/>
    <property type="match status" value="1"/>
</dbReference>
<dbReference type="InterPro" id="IPR000182">
    <property type="entry name" value="GNAT_dom"/>
</dbReference>
<dbReference type="Pfam" id="PF13673">
    <property type="entry name" value="Acetyltransf_10"/>
    <property type="match status" value="1"/>
</dbReference>
<dbReference type="RefSeq" id="WP_074657679.1">
    <property type="nucleotide sequence ID" value="NZ_MUGV01000044.1"/>
</dbReference>
<keyword evidence="1" id="KW-0808">Transferase</keyword>
<feature type="domain" description="N-acetyltransferase" evidence="3">
    <location>
        <begin position="2"/>
        <end position="166"/>
    </location>
</feature>
<organism evidence="4 5">
    <name type="scientific">Flavobacterium frigidimaris</name>
    <dbReference type="NCBI Taxonomy" id="262320"/>
    <lineage>
        <taxon>Bacteria</taxon>
        <taxon>Pseudomonadati</taxon>
        <taxon>Bacteroidota</taxon>
        <taxon>Flavobacteriia</taxon>
        <taxon>Flavobacteriales</taxon>
        <taxon>Flavobacteriaceae</taxon>
        <taxon>Flavobacterium</taxon>
    </lineage>
</organism>
<dbReference type="Gene3D" id="3.40.630.30">
    <property type="match status" value="1"/>
</dbReference>
<dbReference type="EMBL" id="MUGV01000044">
    <property type="protein sequence ID" value="OXA75520.1"/>
    <property type="molecule type" value="Genomic_DNA"/>
</dbReference>
<dbReference type="SUPFAM" id="SSF55729">
    <property type="entry name" value="Acyl-CoA N-acyltransferases (Nat)"/>
    <property type="match status" value="1"/>
</dbReference>
<sequence length="169" mass="19493">MITISEAKISDIKLIQNIVHITWPITYGEILSKEQLDYMLGLFYSDEALIDQYNKQEQLFFMINEDETNLGFIGIEHNYNSKAVTKIHKIYLLPETQGKGIGKKVIDEIGKLALANNSTALLLNVNRFNSALGFYKKIGFEVVDEVNIDIGKNYLMEDYVMEKRLNRMF</sequence>
<dbReference type="CDD" id="cd04301">
    <property type="entry name" value="NAT_SF"/>
    <property type="match status" value="1"/>
</dbReference>
<evidence type="ECO:0000259" key="3">
    <source>
        <dbReference type="PROSITE" id="PS51186"/>
    </source>
</evidence>
<keyword evidence="5" id="KW-1185">Reference proteome</keyword>
<gene>
    <name evidence="4" type="ORF">B0A65_21425</name>
</gene>
<proteinExistence type="predicted"/>
<evidence type="ECO:0000313" key="5">
    <source>
        <dbReference type="Proteomes" id="UP000198382"/>
    </source>
</evidence>
<dbReference type="Proteomes" id="UP000198382">
    <property type="component" value="Unassembled WGS sequence"/>
</dbReference>
<protein>
    <submittedName>
        <fullName evidence="4">GNAT family N-acetyltransferase</fullName>
    </submittedName>
</protein>
<evidence type="ECO:0000313" key="4">
    <source>
        <dbReference type="EMBL" id="OXA75520.1"/>
    </source>
</evidence>
<comment type="caution">
    <text evidence="4">The sequence shown here is derived from an EMBL/GenBank/DDBJ whole genome shotgun (WGS) entry which is preliminary data.</text>
</comment>
<dbReference type="PROSITE" id="PS51186">
    <property type="entry name" value="GNAT"/>
    <property type="match status" value="1"/>
</dbReference>
<evidence type="ECO:0000256" key="2">
    <source>
        <dbReference type="ARBA" id="ARBA00023315"/>
    </source>
</evidence>
<accession>A0ABX4BKD7</accession>
<evidence type="ECO:0000256" key="1">
    <source>
        <dbReference type="ARBA" id="ARBA00022679"/>
    </source>
</evidence>
<dbReference type="PANTHER" id="PTHR43800:SF1">
    <property type="entry name" value="PEPTIDYL-LYSINE N-ACETYLTRANSFERASE YJAB"/>
    <property type="match status" value="1"/>
</dbReference>
<keyword evidence="2" id="KW-0012">Acyltransferase</keyword>